<feature type="non-terminal residue" evidence="1">
    <location>
        <position position="49"/>
    </location>
</feature>
<gene>
    <name evidence="1" type="ORF">AVEN_122598_1</name>
</gene>
<evidence type="ECO:0000313" key="1">
    <source>
        <dbReference type="EMBL" id="GBM64892.1"/>
    </source>
</evidence>
<dbReference type="AlphaFoldDB" id="A0A4Y2HHS3"/>
<keyword evidence="2" id="KW-1185">Reference proteome</keyword>
<name>A0A4Y2HHS3_ARAVE</name>
<comment type="caution">
    <text evidence="1">The sequence shown here is derived from an EMBL/GenBank/DDBJ whole genome shotgun (WGS) entry which is preliminary data.</text>
</comment>
<dbReference type="Proteomes" id="UP000499080">
    <property type="component" value="Unassembled WGS sequence"/>
</dbReference>
<reference evidence="1 2" key="1">
    <citation type="journal article" date="2019" name="Sci. Rep.">
        <title>Orb-weaving spider Araneus ventricosus genome elucidates the spidroin gene catalogue.</title>
        <authorList>
            <person name="Kono N."/>
            <person name="Nakamura H."/>
            <person name="Ohtoshi R."/>
            <person name="Moran D.A.P."/>
            <person name="Shinohara A."/>
            <person name="Yoshida Y."/>
            <person name="Fujiwara M."/>
            <person name="Mori M."/>
            <person name="Tomita M."/>
            <person name="Arakawa K."/>
        </authorList>
    </citation>
    <scope>NUCLEOTIDE SEQUENCE [LARGE SCALE GENOMIC DNA]</scope>
</reference>
<dbReference type="EMBL" id="BGPR01258713">
    <property type="protein sequence ID" value="GBM64892.1"/>
    <property type="molecule type" value="Genomic_DNA"/>
</dbReference>
<organism evidence="1 2">
    <name type="scientific">Araneus ventricosus</name>
    <name type="common">Orbweaver spider</name>
    <name type="synonym">Epeira ventricosa</name>
    <dbReference type="NCBI Taxonomy" id="182803"/>
    <lineage>
        <taxon>Eukaryota</taxon>
        <taxon>Metazoa</taxon>
        <taxon>Ecdysozoa</taxon>
        <taxon>Arthropoda</taxon>
        <taxon>Chelicerata</taxon>
        <taxon>Arachnida</taxon>
        <taxon>Araneae</taxon>
        <taxon>Araneomorphae</taxon>
        <taxon>Entelegynae</taxon>
        <taxon>Araneoidea</taxon>
        <taxon>Araneidae</taxon>
        <taxon>Araneus</taxon>
    </lineage>
</organism>
<proteinExistence type="predicted"/>
<accession>A0A4Y2HHS3</accession>
<sequence length="49" mass="5637">MRVAVVRALLRNRRVPGSKPGFTEDPLCMWAWWKLNLTWVKCPPASVAK</sequence>
<evidence type="ECO:0000313" key="2">
    <source>
        <dbReference type="Proteomes" id="UP000499080"/>
    </source>
</evidence>
<protein>
    <submittedName>
        <fullName evidence="1">Uncharacterized protein</fullName>
    </submittedName>
</protein>